<feature type="domain" description="EAL" evidence="1">
    <location>
        <begin position="336"/>
        <end position="590"/>
    </location>
</feature>
<sequence>MLKKVNSESGLLPEEMGTLIRHDRSRDDVLRMFLQLTTSLFNMPSGYISIVDDKTHNVIVSHQISMAPKPRQFSFCQYVVDSCQPVIVPDTLKDLRFCEHPMVVGPAGIRFYAGIPLTFKNGSTIGSYCVIDTIPRRLNDEDLTSLNFIANLVTRFIESWLNVAQTDLNSGLPNMHQLIGDLQNEVSHVDNNFSSLILIECIGVHQSEDIARTMGVNNLNRLIKDISLTLERKLQLKSCEKLYMICAGRFALYSKGLTLEERCHREQQLRRLQAHLADEVTIDLNICVGETAIASPCSSGQEILRQAESALYAARHSHTHRWGVYDQEDDDKRNNDFYLLYDLTDAIRKGLGLFLVWQPKVTLPEGHIIGLEALIRWQHPQRGILSPAIFLPLIANTSLMVELTDWVIDHVIEQQIQWIKKGLRLPTTVNISILDLTRGNFTYHLIDKMETAGIERALLGIECLETEKLLASASVIEELRLLRQEGFSVSIDDFGTGYSNLNYLLRIPADIVKLDKSLIDDVQWEASQQIIVRNVIRILKELGFTVIAEGVEDKKTAGILSDYGCDQAQGYFFAKPLTTENLEAWLNNNQTLC</sequence>
<dbReference type="InterPro" id="IPR001633">
    <property type="entry name" value="EAL_dom"/>
</dbReference>
<name>A0AAW9C9C6_KLUCR</name>
<dbReference type="InterPro" id="IPR000160">
    <property type="entry name" value="GGDEF_dom"/>
</dbReference>
<dbReference type="Gene3D" id="3.30.450.40">
    <property type="match status" value="1"/>
</dbReference>
<dbReference type="RefSeq" id="WP_318242946.1">
    <property type="nucleotide sequence ID" value="NZ_JAUEQX010000017.1"/>
</dbReference>
<comment type="caution">
    <text evidence="2">The sequence shown here is derived from an EMBL/GenBank/DDBJ whole genome shotgun (WGS) entry which is preliminary data.</text>
</comment>
<dbReference type="Gene3D" id="3.20.20.450">
    <property type="entry name" value="EAL domain"/>
    <property type="match status" value="1"/>
</dbReference>
<accession>A0AAW9C9C6</accession>
<proteinExistence type="predicted"/>
<dbReference type="EMBL" id="JAUEQX010000017">
    <property type="protein sequence ID" value="MDW3778879.1"/>
    <property type="molecule type" value="Genomic_DNA"/>
</dbReference>
<dbReference type="SMART" id="SM00267">
    <property type="entry name" value="GGDEF"/>
    <property type="match status" value="1"/>
</dbReference>
<dbReference type="CDD" id="cd01948">
    <property type="entry name" value="EAL"/>
    <property type="match status" value="1"/>
</dbReference>
<dbReference type="SUPFAM" id="SSF141868">
    <property type="entry name" value="EAL domain-like"/>
    <property type="match status" value="1"/>
</dbReference>
<dbReference type="Proteomes" id="UP001276300">
    <property type="component" value="Unassembled WGS sequence"/>
</dbReference>
<dbReference type="Pfam" id="PF00563">
    <property type="entry name" value="EAL"/>
    <property type="match status" value="1"/>
</dbReference>
<dbReference type="InterPro" id="IPR003018">
    <property type="entry name" value="GAF"/>
</dbReference>
<dbReference type="InterPro" id="IPR043128">
    <property type="entry name" value="Rev_trsase/Diguanyl_cyclase"/>
</dbReference>
<dbReference type="InterPro" id="IPR029787">
    <property type="entry name" value="Nucleotide_cyclase"/>
</dbReference>
<gene>
    <name evidence="2" type="ORF">QWU01_18925</name>
</gene>
<evidence type="ECO:0000259" key="1">
    <source>
        <dbReference type="PROSITE" id="PS50883"/>
    </source>
</evidence>
<dbReference type="SMART" id="SM00065">
    <property type="entry name" value="GAF"/>
    <property type="match status" value="1"/>
</dbReference>
<dbReference type="PANTHER" id="PTHR33121">
    <property type="entry name" value="CYCLIC DI-GMP PHOSPHODIESTERASE PDEF"/>
    <property type="match status" value="1"/>
</dbReference>
<dbReference type="InterPro" id="IPR035919">
    <property type="entry name" value="EAL_sf"/>
</dbReference>
<evidence type="ECO:0000313" key="2">
    <source>
        <dbReference type="EMBL" id="MDW3778879.1"/>
    </source>
</evidence>
<protein>
    <submittedName>
        <fullName evidence="2">Sensor domain-containing phosphodiesterase</fullName>
    </submittedName>
</protein>
<dbReference type="SUPFAM" id="SSF55781">
    <property type="entry name" value="GAF domain-like"/>
    <property type="match status" value="1"/>
</dbReference>
<evidence type="ECO:0000313" key="3">
    <source>
        <dbReference type="Proteomes" id="UP001276300"/>
    </source>
</evidence>
<dbReference type="InterPro" id="IPR050706">
    <property type="entry name" value="Cyclic-di-GMP_PDE-like"/>
</dbReference>
<reference evidence="2" key="1">
    <citation type="journal article" date="2023" name="J Glob Antimicrob Resist">
        <title>Emergence of NDM-1 and KPC-3 carbapenemases in Kluyvera cryocrescens: Investigating genetic heterogeneity and acquisition routes of blaNDM-1 in Enterobacterales species in Portugal.</title>
        <authorList>
            <person name="Loiodice M."/>
            <person name="Ribeiro M."/>
            <person name="Peixe L."/>
            <person name="Novais A."/>
        </authorList>
    </citation>
    <scope>NUCLEOTIDE SEQUENCE</scope>
    <source>
        <strain evidence="2">K629</strain>
    </source>
</reference>
<organism evidence="2 3">
    <name type="scientific">Kluyvera cryocrescens</name>
    <name type="common">Kluyvera citrophila</name>
    <dbReference type="NCBI Taxonomy" id="580"/>
    <lineage>
        <taxon>Bacteria</taxon>
        <taxon>Pseudomonadati</taxon>
        <taxon>Pseudomonadota</taxon>
        <taxon>Gammaproteobacteria</taxon>
        <taxon>Enterobacterales</taxon>
        <taxon>Enterobacteriaceae</taxon>
        <taxon>Kluyvera</taxon>
    </lineage>
</organism>
<dbReference type="AlphaFoldDB" id="A0AAW9C9C6"/>
<dbReference type="InterPro" id="IPR029016">
    <property type="entry name" value="GAF-like_dom_sf"/>
</dbReference>
<dbReference type="GO" id="GO:0071111">
    <property type="term" value="F:cyclic-guanylate-specific phosphodiesterase activity"/>
    <property type="evidence" value="ECO:0007669"/>
    <property type="project" value="InterPro"/>
</dbReference>
<dbReference type="Pfam" id="PF01590">
    <property type="entry name" value="GAF"/>
    <property type="match status" value="1"/>
</dbReference>
<dbReference type="PROSITE" id="PS50883">
    <property type="entry name" value="EAL"/>
    <property type="match status" value="1"/>
</dbReference>
<dbReference type="Gene3D" id="3.30.70.270">
    <property type="match status" value="1"/>
</dbReference>
<dbReference type="SMART" id="SM00052">
    <property type="entry name" value="EAL"/>
    <property type="match status" value="1"/>
</dbReference>
<dbReference type="SUPFAM" id="SSF55073">
    <property type="entry name" value="Nucleotide cyclase"/>
    <property type="match status" value="1"/>
</dbReference>
<dbReference type="PANTHER" id="PTHR33121:SF19">
    <property type="entry name" value="CYCLIC DI-GMP PHOSPHODIESTERASE PA2567"/>
    <property type="match status" value="1"/>
</dbReference>